<protein>
    <submittedName>
        <fullName evidence="1">Uncharacterized protein</fullName>
    </submittedName>
</protein>
<organism evidence="1 2">
    <name type="scientific">Helianthus annuus</name>
    <name type="common">Common sunflower</name>
    <dbReference type="NCBI Taxonomy" id="4232"/>
    <lineage>
        <taxon>Eukaryota</taxon>
        <taxon>Viridiplantae</taxon>
        <taxon>Streptophyta</taxon>
        <taxon>Embryophyta</taxon>
        <taxon>Tracheophyta</taxon>
        <taxon>Spermatophyta</taxon>
        <taxon>Magnoliopsida</taxon>
        <taxon>eudicotyledons</taxon>
        <taxon>Gunneridae</taxon>
        <taxon>Pentapetalae</taxon>
        <taxon>asterids</taxon>
        <taxon>campanulids</taxon>
        <taxon>Asterales</taxon>
        <taxon>Asteraceae</taxon>
        <taxon>Asteroideae</taxon>
        <taxon>Heliantheae alliance</taxon>
        <taxon>Heliantheae</taxon>
        <taxon>Helianthus</taxon>
    </lineage>
</organism>
<gene>
    <name evidence="1" type="ORF">HanXRQr2_Chr14g0653591</name>
</gene>
<evidence type="ECO:0000313" key="1">
    <source>
        <dbReference type="EMBL" id="KAF5769908.1"/>
    </source>
</evidence>
<keyword evidence="2" id="KW-1185">Reference proteome</keyword>
<evidence type="ECO:0000313" key="2">
    <source>
        <dbReference type="Proteomes" id="UP000215914"/>
    </source>
</evidence>
<reference evidence="1" key="1">
    <citation type="journal article" date="2017" name="Nature">
        <title>The sunflower genome provides insights into oil metabolism, flowering and Asterid evolution.</title>
        <authorList>
            <person name="Badouin H."/>
            <person name="Gouzy J."/>
            <person name="Grassa C.J."/>
            <person name="Murat F."/>
            <person name="Staton S.E."/>
            <person name="Cottret L."/>
            <person name="Lelandais-Briere C."/>
            <person name="Owens G.L."/>
            <person name="Carrere S."/>
            <person name="Mayjonade B."/>
            <person name="Legrand L."/>
            <person name="Gill N."/>
            <person name="Kane N.C."/>
            <person name="Bowers J.E."/>
            <person name="Hubner S."/>
            <person name="Bellec A."/>
            <person name="Berard A."/>
            <person name="Berges H."/>
            <person name="Blanchet N."/>
            <person name="Boniface M.C."/>
            <person name="Brunel D."/>
            <person name="Catrice O."/>
            <person name="Chaidir N."/>
            <person name="Claudel C."/>
            <person name="Donnadieu C."/>
            <person name="Faraut T."/>
            <person name="Fievet G."/>
            <person name="Helmstetter N."/>
            <person name="King M."/>
            <person name="Knapp S.J."/>
            <person name="Lai Z."/>
            <person name="Le Paslier M.C."/>
            <person name="Lippi Y."/>
            <person name="Lorenzon L."/>
            <person name="Mandel J.R."/>
            <person name="Marage G."/>
            <person name="Marchand G."/>
            <person name="Marquand E."/>
            <person name="Bret-Mestries E."/>
            <person name="Morien E."/>
            <person name="Nambeesan S."/>
            <person name="Nguyen T."/>
            <person name="Pegot-Espagnet P."/>
            <person name="Pouilly N."/>
            <person name="Raftis F."/>
            <person name="Sallet E."/>
            <person name="Schiex T."/>
            <person name="Thomas J."/>
            <person name="Vandecasteele C."/>
            <person name="Vares D."/>
            <person name="Vear F."/>
            <person name="Vautrin S."/>
            <person name="Crespi M."/>
            <person name="Mangin B."/>
            <person name="Burke J.M."/>
            <person name="Salse J."/>
            <person name="Munos S."/>
            <person name="Vincourt P."/>
            <person name="Rieseberg L.H."/>
            <person name="Langlade N.B."/>
        </authorList>
    </citation>
    <scope>NUCLEOTIDE SEQUENCE</scope>
    <source>
        <tissue evidence="1">Leaves</tissue>
    </source>
</reference>
<proteinExistence type="predicted"/>
<name>A0A9K3EAD0_HELAN</name>
<reference evidence="1" key="2">
    <citation type="submission" date="2020-06" db="EMBL/GenBank/DDBJ databases">
        <title>Helianthus annuus Genome sequencing and assembly Release 2.</title>
        <authorList>
            <person name="Gouzy J."/>
            <person name="Langlade N."/>
            <person name="Munos S."/>
        </authorList>
    </citation>
    <scope>NUCLEOTIDE SEQUENCE</scope>
    <source>
        <tissue evidence="1">Leaves</tissue>
    </source>
</reference>
<accession>A0A9K3EAD0</accession>
<sequence length="123" mass="12423">MGFLSSLLDWNALNIPPPFPPTVLSFLIPNVAHIELFAASSGSSIRNVFGAQRLFSGSSSFVISSSSFSARECFPNGEIGPEVDAAKVAGGAGWKFAGGGTHCILHGPGPGPGTGTAQYGAAG</sequence>
<dbReference type="AlphaFoldDB" id="A0A9K3EAD0"/>
<dbReference type="Proteomes" id="UP000215914">
    <property type="component" value="Unassembled WGS sequence"/>
</dbReference>
<comment type="caution">
    <text evidence="1">The sequence shown here is derived from an EMBL/GenBank/DDBJ whole genome shotgun (WGS) entry which is preliminary data.</text>
</comment>
<dbReference type="EMBL" id="MNCJ02000329">
    <property type="protein sequence ID" value="KAF5769908.1"/>
    <property type="molecule type" value="Genomic_DNA"/>
</dbReference>
<dbReference type="Gramene" id="mRNA:HanXRQr2_Chr14g0653591">
    <property type="protein sequence ID" value="CDS:HanXRQr2_Chr14g0653591.1"/>
    <property type="gene ID" value="HanXRQr2_Chr14g0653591"/>
</dbReference>